<feature type="compositionally biased region" description="Low complexity" evidence="1">
    <location>
        <begin position="787"/>
        <end position="799"/>
    </location>
</feature>
<gene>
    <name evidence="2" type="ORF">V5O48_010798</name>
</gene>
<comment type="caution">
    <text evidence="2">The sequence shown here is derived from an EMBL/GenBank/DDBJ whole genome shotgun (WGS) entry which is preliminary data.</text>
</comment>
<dbReference type="Proteomes" id="UP001465976">
    <property type="component" value="Unassembled WGS sequence"/>
</dbReference>
<feature type="region of interest" description="Disordered" evidence="1">
    <location>
        <begin position="1068"/>
        <end position="1172"/>
    </location>
</feature>
<feature type="compositionally biased region" description="Acidic residues" evidence="1">
    <location>
        <begin position="235"/>
        <end position="249"/>
    </location>
</feature>
<feature type="compositionally biased region" description="Polar residues" evidence="1">
    <location>
        <begin position="831"/>
        <end position="842"/>
    </location>
</feature>
<evidence type="ECO:0000313" key="3">
    <source>
        <dbReference type="Proteomes" id="UP001465976"/>
    </source>
</evidence>
<sequence>MRETRGSSRRHLRSDGRPPGPTLSQAKAKAMKKKATKSGSSKKDQKREVVTDEGKEDAEDGAARARGGEAAVSDELSDLEENSGTDEYPPSRSIKIVPTSDSISGSEPPRRPPSTRRSGDAGARFSLPPVPSVVIEKKIRVPAGRRRQIQLQSTDEHDHAPQPSVSKVHGLQTIDEEEEEETEEEPQQDELGRVEALQEDQEEGEEPEIEIEDEHAGTSDDEPMHEEHRRTIAADDMDVDDGPEDDESGSDYSQTKRVGFPGLGKRRNIQQDEDEDDDDLEDEVVPESPERIKRVQGRGQRSQKEKERPVPVNDEGDTSDLEHEGRQHAKAKKGKERSKPPKASRTALEQEAAADAGDKADDEGEDDDDDEGSDSDDEEEVDIVTGKPYTPGPLSERLGNEAIAIYQECMDKLDEIAHTANKPLHAILSHIHEVKPPSVRNTSPWNAYASWYNEEGEYEKPEDWPIQQWNKFVGTQYRKEVVAAVGEDKVGDAEAVREGMGFYIDWYKDRLVQHLDKVKSNPKKATRLLNRALKPILHTAKQIWEDQGILVWGAAHPTRHNNTSVGPGVMWSGSPLFARVKERSETQVSRALEDMTTLIHMVQMEGTEASAEVLDLYRELHFPAKKPPTNEVERDKHRRWLATIFRHDAQHILRKKTKIAIGNFVTHAFEHKLVLRNYPKDTSVPGVGSFTLHNLSAGSLRALVHNRVEYVNKSVSNTLKADDPCNNYLYLEPWSDADKEAKLIAQRKVAIVTDVEGTEVVLAEASQSYTDALARCGDDDQEEEGTQRTAAKVQRAKAAPRPPRPSKTLPLFQDEDEEEEQVQVPPPRAPTGSSRSRPNNAQPVPRKPTAGAASQPQEHDDDSSLPAPKVRAAPTPHPRQQIEEPISPRRPADAGASSHSRGDNRSSLPIPRTRPAASEPRNERNGERSFPLPRARPDPSSLTTEVVTKAKRPIVPASRVASHSEALRTRELHPGPEATVPQRKPPPAAQGARSLPSARSSTLQTALRGPPGSRHTSVEPVDRRGFTPDLSNIQSEMQQWQENEDRYWREQDQLHEAENRRVNALSPIRHGFSWDDQPDSCAEPPNKKRKYDDSDTQRPRKPLPIRARETPLVGNSPVAGPSGLQSRNVGPNPMNPNAGPASSRPRLSLSPSKYPPIDLADVLRPRQKRRPN</sequence>
<feature type="compositionally biased region" description="Basic and acidic residues" evidence="1">
    <location>
        <begin position="880"/>
        <end position="892"/>
    </location>
</feature>
<feature type="compositionally biased region" description="Basic and acidic residues" evidence="1">
    <location>
        <begin position="1016"/>
        <end position="1026"/>
    </location>
</feature>
<feature type="compositionally biased region" description="Low complexity" evidence="1">
    <location>
        <begin position="1128"/>
        <end position="1152"/>
    </location>
</feature>
<feature type="region of interest" description="Disordered" evidence="1">
    <location>
        <begin position="776"/>
        <end position="1052"/>
    </location>
</feature>
<feature type="compositionally biased region" description="Acidic residues" evidence="1">
    <location>
        <begin position="360"/>
        <end position="382"/>
    </location>
</feature>
<proteinExistence type="predicted"/>
<feature type="region of interest" description="Disordered" evidence="1">
    <location>
        <begin position="1"/>
        <end position="396"/>
    </location>
</feature>
<feature type="compositionally biased region" description="Basic and acidic residues" evidence="1">
    <location>
        <begin position="965"/>
        <end position="974"/>
    </location>
</feature>
<feature type="compositionally biased region" description="Acidic residues" evidence="1">
    <location>
        <begin position="174"/>
        <end position="188"/>
    </location>
</feature>
<feature type="compositionally biased region" description="Basic and acidic residues" evidence="1">
    <location>
        <begin position="1043"/>
        <end position="1052"/>
    </location>
</feature>
<feature type="compositionally biased region" description="Acidic residues" evidence="1">
    <location>
        <begin position="271"/>
        <end position="285"/>
    </location>
</feature>
<evidence type="ECO:0000256" key="1">
    <source>
        <dbReference type="SAM" id="MobiDB-lite"/>
    </source>
</evidence>
<accession>A0ABR3F7C4</accession>
<feature type="compositionally biased region" description="Basic residues" evidence="1">
    <location>
        <begin position="328"/>
        <end position="342"/>
    </location>
</feature>
<reference evidence="2 3" key="1">
    <citation type="submission" date="2024-02" db="EMBL/GenBank/DDBJ databases">
        <title>A draft genome for the cacao thread blight pathogen Marasmius crinis-equi.</title>
        <authorList>
            <person name="Cohen S.P."/>
            <person name="Baruah I.K."/>
            <person name="Amoako-Attah I."/>
            <person name="Bukari Y."/>
            <person name="Meinhardt L.W."/>
            <person name="Bailey B.A."/>
        </authorList>
    </citation>
    <scope>NUCLEOTIDE SEQUENCE [LARGE SCALE GENOMIC DNA]</scope>
    <source>
        <strain evidence="2 3">GH-76</strain>
    </source>
</reference>
<feature type="compositionally biased region" description="Acidic residues" evidence="1">
    <location>
        <begin position="75"/>
        <end position="84"/>
    </location>
</feature>
<feature type="compositionally biased region" description="Acidic residues" evidence="1">
    <location>
        <begin position="197"/>
        <end position="224"/>
    </location>
</feature>
<feature type="compositionally biased region" description="Polar residues" evidence="1">
    <location>
        <begin position="1029"/>
        <end position="1041"/>
    </location>
</feature>
<dbReference type="EMBL" id="JBAHYK010000812">
    <property type="protein sequence ID" value="KAL0571159.1"/>
    <property type="molecule type" value="Genomic_DNA"/>
</dbReference>
<organism evidence="2 3">
    <name type="scientific">Marasmius crinis-equi</name>
    <dbReference type="NCBI Taxonomy" id="585013"/>
    <lineage>
        <taxon>Eukaryota</taxon>
        <taxon>Fungi</taxon>
        <taxon>Dikarya</taxon>
        <taxon>Basidiomycota</taxon>
        <taxon>Agaricomycotina</taxon>
        <taxon>Agaricomycetes</taxon>
        <taxon>Agaricomycetidae</taxon>
        <taxon>Agaricales</taxon>
        <taxon>Marasmiineae</taxon>
        <taxon>Marasmiaceae</taxon>
        <taxon>Marasmius</taxon>
    </lineage>
</organism>
<protein>
    <submittedName>
        <fullName evidence="2">Uncharacterized protein</fullName>
    </submittedName>
</protein>
<keyword evidence="3" id="KW-1185">Reference proteome</keyword>
<name>A0ABR3F7C4_9AGAR</name>
<feature type="compositionally biased region" description="Basic and acidic residues" evidence="1">
    <location>
        <begin position="41"/>
        <end position="53"/>
    </location>
</feature>
<evidence type="ECO:0000313" key="2">
    <source>
        <dbReference type="EMBL" id="KAL0571159.1"/>
    </source>
</evidence>